<feature type="transmembrane region" description="Helical" evidence="2">
    <location>
        <begin position="130"/>
        <end position="152"/>
    </location>
</feature>
<proteinExistence type="predicted"/>
<evidence type="ECO:0000256" key="1">
    <source>
        <dbReference type="SAM" id="MobiDB-lite"/>
    </source>
</evidence>
<evidence type="ECO:0000313" key="3">
    <source>
        <dbReference type="EMBL" id="CAK9079843.1"/>
    </source>
</evidence>
<evidence type="ECO:0000313" key="4">
    <source>
        <dbReference type="Proteomes" id="UP001642484"/>
    </source>
</evidence>
<sequence>MPGRPSSKGYSRLSGSYESAPDEEGEDIKTEEVQDEGNEGEAKAAFLGLEDLQGDPHFVSLMILDHMLTEEVEEGDGGRCDDIAMMFINLTLLFLSHGCQLGLTYAFWKEFDAKNVHLNRDQWERNTGRFAWLMLMHLEFVQTFDILYTLCFTSGRIKWFGENCGRHLARLSIFALVILPKILVACFISCAGVRFIAHSNSNTELVLDCTALEFLLTLDDVVFNKFRQIYLPTKRIEAFKGKVYKKIQAKNHQCLHVVCGIVCVLLMYKIGDYFVQQDEVEKRATELEDFP</sequence>
<protein>
    <submittedName>
        <fullName evidence="3">Uncharacterized protein</fullName>
    </submittedName>
</protein>
<keyword evidence="2" id="KW-1133">Transmembrane helix</keyword>
<accession>A0ABP0PUY5</accession>
<keyword evidence="2" id="KW-0812">Transmembrane</keyword>
<keyword evidence="2" id="KW-0472">Membrane</keyword>
<name>A0ABP0PUY5_9DINO</name>
<dbReference type="EMBL" id="CAXAMN010023695">
    <property type="protein sequence ID" value="CAK9079843.1"/>
    <property type="molecule type" value="Genomic_DNA"/>
</dbReference>
<feature type="region of interest" description="Disordered" evidence="1">
    <location>
        <begin position="1"/>
        <end position="39"/>
    </location>
</feature>
<comment type="caution">
    <text evidence="3">The sequence shown here is derived from an EMBL/GenBank/DDBJ whole genome shotgun (WGS) entry which is preliminary data.</text>
</comment>
<evidence type="ECO:0000256" key="2">
    <source>
        <dbReference type="SAM" id="Phobius"/>
    </source>
</evidence>
<organism evidence="3 4">
    <name type="scientific">Durusdinium trenchii</name>
    <dbReference type="NCBI Taxonomy" id="1381693"/>
    <lineage>
        <taxon>Eukaryota</taxon>
        <taxon>Sar</taxon>
        <taxon>Alveolata</taxon>
        <taxon>Dinophyceae</taxon>
        <taxon>Suessiales</taxon>
        <taxon>Symbiodiniaceae</taxon>
        <taxon>Durusdinium</taxon>
    </lineage>
</organism>
<keyword evidence="4" id="KW-1185">Reference proteome</keyword>
<dbReference type="Proteomes" id="UP001642484">
    <property type="component" value="Unassembled WGS sequence"/>
</dbReference>
<reference evidence="3 4" key="1">
    <citation type="submission" date="2024-02" db="EMBL/GenBank/DDBJ databases">
        <authorList>
            <person name="Chen Y."/>
            <person name="Shah S."/>
            <person name="Dougan E. K."/>
            <person name="Thang M."/>
            <person name="Chan C."/>
        </authorList>
    </citation>
    <scope>NUCLEOTIDE SEQUENCE [LARGE SCALE GENOMIC DNA]</scope>
</reference>
<gene>
    <name evidence="3" type="ORF">CCMP2556_LOCUS39253</name>
</gene>
<feature type="transmembrane region" description="Helical" evidence="2">
    <location>
        <begin position="173"/>
        <end position="197"/>
    </location>
</feature>
<feature type="transmembrane region" description="Helical" evidence="2">
    <location>
        <begin position="87"/>
        <end position="108"/>
    </location>
</feature>